<protein>
    <submittedName>
        <fullName evidence="1">Uncharacterized protein</fullName>
    </submittedName>
</protein>
<name>A0A0F9UWH9_9ZZZZ</name>
<dbReference type="AlphaFoldDB" id="A0A0F9UWH9"/>
<sequence>MFKPDNYNKYIGPKALFDPAFIPPHLLFRNKEQRSLNSILSDSLSDEFYLNILYQGINGIGKNAIVNKVLNDISFQNKDLKDISKVCIYCKEKTFEELIFSIITSLISILKLNFNLESLLNSNISHLWNIFKLLCKKINDKIFFIFSNVEHLKPKIIKKLMTIGKESKITSIYTVNKTLRGTTIDILSEFDLKKRLSYFTYSELYSILKQRISLSISHPVDRELVKYITDLICEQYVPVPGKGIEILRDLYPLFRDKHIIRNRELIELCQNNFDQMQINDEFSMLNYISEEEFLNIIFLDNLSNNFISQTKYYISLDELKEIYHISCESLEYNKNNHEFQNLIKKLLNIGILRRSKRNKHHSKQSFLKRDLKDDLFFMVISPNQLKTIIDTIFENFQSI</sequence>
<dbReference type="InterPro" id="IPR027417">
    <property type="entry name" value="P-loop_NTPase"/>
</dbReference>
<dbReference type="Gene3D" id="1.10.8.60">
    <property type="match status" value="1"/>
</dbReference>
<gene>
    <name evidence="1" type="ORF">LCGC14_0480720</name>
</gene>
<accession>A0A0F9UWH9</accession>
<proteinExistence type="predicted"/>
<dbReference type="EMBL" id="LAZR01000522">
    <property type="protein sequence ID" value="KKN65546.1"/>
    <property type="molecule type" value="Genomic_DNA"/>
</dbReference>
<dbReference type="SUPFAM" id="SSF52540">
    <property type="entry name" value="P-loop containing nucleoside triphosphate hydrolases"/>
    <property type="match status" value="1"/>
</dbReference>
<reference evidence="1" key="1">
    <citation type="journal article" date="2015" name="Nature">
        <title>Complex archaea that bridge the gap between prokaryotes and eukaryotes.</title>
        <authorList>
            <person name="Spang A."/>
            <person name="Saw J.H."/>
            <person name="Jorgensen S.L."/>
            <person name="Zaremba-Niedzwiedzka K."/>
            <person name="Martijn J."/>
            <person name="Lind A.E."/>
            <person name="van Eijk R."/>
            <person name="Schleper C."/>
            <person name="Guy L."/>
            <person name="Ettema T.J."/>
        </authorList>
    </citation>
    <scope>NUCLEOTIDE SEQUENCE</scope>
</reference>
<dbReference type="Gene3D" id="3.40.50.300">
    <property type="entry name" value="P-loop containing nucleotide triphosphate hydrolases"/>
    <property type="match status" value="1"/>
</dbReference>
<evidence type="ECO:0000313" key="1">
    <source>
        <dbReference type="EMBL" id="KKN65546.1"/>
    </source>
</evidence>
<comment type="caution">
    <text evidence="1">The sequence shown here is derived from an EMBL/GenBank/DDBJ whole genome shotgun (WGS) entry which is preliminary data.</text>
</comment>
<organism evidence="1">
    <name type="scientific">marine sediment metagenome</name>
    <dbReference type="NCBI Taxonomy" id="412755"/>
    <lineage>
        <taxon>unclassified sequences</taxon>
        <taxon>metagenomes</taxon>
        <taxon>ecological metagenomes</taxon>
    </lineage>
</organism>